<dbReference type="KEGG" id="bcom:BAUCODRAFT_36057"/>
<dbReference type="RefSeq" id="XP_007678090.1">
    <property type="nucleotide sequence ID" value="XM_007679900.1"/>
</dbReference>
<dbReference type="OMA" id="HEDNLID"/>
<dbReference type="GO" id="GO:0005666">
    <property type="term" value="C:RNA polymerase III complex"/>
    <property type="evidence" value="ECO:0007669"/>
    <property type="project" value="EnsemblFungi"/>
</dbReference>
<dbReference type="GO" id="GO:0003968">
    <property type="term" value="F:RNA-directed RNA polymerase activity"/>
    <property type="evidence" value="ECO:0007669"/>
    <property type="project" value="EnsemblFungi"/>
</dbReference>
<reference evidence="9 10" key="1">
    <citation type="journal article" date="2012" name="PLoS Pathog.">
        <title>Diverse lifestyles and strategies of plant pathogenesis encoded in the genomes of eighteen Dothideomycetes fungi.</title>
        <authorList>
            <person name="Ohm R.A."/>
            <person name="Feau N."/>
            <person name="Henrissat B."/>
            <person name="Schoch C.L."/>
            <person name="Horwitz B.A."/>
            <person name="Barry K.W."/>
            <person name="Condon B.J."/>
            <person name="Copeland A.C."/>
            <person name="Dhillon B."/>
            <person name="Glaser F."/>
            <person name="Hesse C.N."/>
            <person name="Kosti I."/>
            <person name="LaButti K."/>
            <person name="Lindquist E.A."/>
            <person name="Lucas S."/>
            <person name="Salamov A.A."/>
            <person name="Bradshaw R.E."/>
            <person name="Ciuffetti L."/>
            <person name="Hamelin R.C."/>
            <person name="Kema G.H.J."/>
            <person name="Lawrence C."/>
            <person name="Scott J.A."/>
            <person name="Spatafora J.W."/>
            <person name="Turgeon B.G."/>
            <person name="de Wit P.J.G.M."/>
            <person name="Zhong S."/>
            <person name="Goodwin S.B."/>
            <person name="Grigoriev I.V."/>
        </authorList>
    </citation>
    <scope>NUCLEOTIDE SEQUENCE [LARGE SCALE GENOMIC DNA]</scope>
    <source>
        <strain evidence="9 10">UAMH 10762</strain>
    </source>
</reference>
<dbReference type="PIRSF" id="PIRSF000778">
    <property type="entry name" value="RpoK/RPB6"/>
    <property type="match status" value="1"/>
</dbReference>
<dbReference type="InterPro" id="IPR006110">
    <property type="entry name" value="Pol_omega/Rpo6/RPB6"/>
</dbReference>
<dbReference type="GO" id="GO:0006363">
    <property type="term" value="P:termination of RNA polymerase I transcription"/>
    <property type="evidence" value="ECO:0007669"/>
    <property type="project" value="EnsemblFungi"/>
</dbReference>
<evidence type="ECO:0000313" key="10">
    <source>
        <dbReference type="Proteomes" id="UP000011761"/>
    </source>
</evidence>
<evidence type="ECO:0000256" key="1">
    <source>
        <dbReference type="ARBA" id="ARBA00004123"/>
    </source>
</evidence>
<dbReference type="EMBL" id="KB445558">
    <property type="protein sequence ID" value="EMC94797.1"/>
    <property type="molecule type" value="Genomic_DNA"/>
</dbReference>
<comment type="subcellular location">
    <subcellularLocation>
        <location evidence="1">Nucleus</location>
    </subcellularLocation>
</comment>
<evidence type="ECO:0000313" key="9">
    <source>
        <dbReference type="EMBL" id="EMC94797.1"/>
    </source>
</evidence>
<evidence type="ECO:0000256" key="3">
    <source>
        <dbReference type="ARBA" id="ARBA00022478"/>
    </source>
</evidence>
<dbReference type="SUPFAM" id="SSF63562">
    <property type="entry name" value="RPB6/omega subunit-like"/>
    <property type="match status" value="1"/>
</dbReference>
<dbReference type="eggNOG" id="KOG3405">
    <property type="taxonomic scope" value="Eukaryota"/>
</dbReference>
<dbReference type="GO" id="GO:0005736">
    <property type="term" value="C:RNA polymerase I complex"/>
    <property type="evidence" value="ECO:0007669"/>
    <property type="project" value="EnsemblFungi"/>
</dbReference>
<sequence length="171" mass="19095">MDDYGDGDDAGPEFGDGEFHEDNLIDEDNLVEDYNADDFAAQQNGEGMDVDGQPNGQAHLDSTDYTQNAQNVVVSGDSHHDNTVKGVKSKKIAADKRTTTPYMTKYERARVLGTRALQISMNAPVLVDVEGETDPLQIAIKELREKKVPLVVRRYLPDGWYEDWTCEELIT</sequence>
<dbReference type="GO" id="GO:0003677">
    <property type="term" value="F:DNA binding"/>
    <property type="evidence" value="ECO:0007669"/>
    <property type="project" value="InterPro"/>
</dbReference>
<dbReference type="InterPro" id="IPR028363">
    <property type="entry name" value="RPB6"/>
</dbReference>
<dbReference type="InterPro" id="IPR006111">
    <property type="entry name" value="Rpo6/Rpb6"/>
</dbReference>
<dbReference type="GO" id="GO:0006386">
    <property type="term" value="P:termination of RNA polymerase III transcription"/>
    <property type="evidence" value="ECO:0007669"/>
    <property type="project" value="EnsemblFungi"/>
</dbReference>
<dbReference type="PANTHER" id="PTHR47227:SF5">
    <property type="entry name" value="DNA-DIRECTED RNA POLYMERASES I, II, AND III SUBUNIT RPABC2"/>
    <property type="match status" value="1"/>
</dbReference>
<dbReference type="AlphaFoldDB" id="M2LKJ4"/>
<dbReference type="NCBIfam" id="NF002208">
    <property type="entry name" value="PRK01099.1-3"/>
    <property type="match status" value="1"/>
</dbReference>
<dbReference type="PIRSF" id="PIRSF500154">
    <property type="entry name" value="RPB6"/>
    <property type="match status" value="1"/>
</dbReference>
<dbReference type="GO" id="GO:0005665">
    <property type="term" value="C:RNA polymerase II, core complex"/>
    <property type="evidence" value="ECO:0007669"/>
    <property type="project" value="EnsemblFungi"/>
</dbReference>
<dbReference type="STRING" id="717646.M2LKJ4"/>
<keyword evidence="4" id="KW-0597">Phosphoprotein</keyword>
<organism evidence="9 10">
    <name type="scientific">Baudoinia panamericana (strain UAMH 10762)</name>
    <name type="common">Angels' share fungus</name>
    <name type="synonym">Baudoinia compniacensis (strain UAMH 10762)</name>
    <dbReference type="NCBI Taxonomy" id="717646"/>
    <lineage>
        <taxon>Eukaryota</taxon>
        <taxon>Fungi</taxon>
        <taxon>Dikarya</taxon>
        <taxon>Ascomycota</taxon>
        <taxon>Pezizomycotina</taxon>
        <taxon>Dothideomycetes</taxon>
        <taxon>Dothideomycetidae</taxon>
        <taxon>Mycosphaerellales</taxon>
        <taxon>Teratosphaeriaceae</taxon>
        <taxon>Baudoinia</taxon>
    </lineage>
</organism>
<dbReference type="GO" id="GO:0006362">
    <property type="term" value="P:transcription elongation by RNA polymerase I"/>
    <property type="evidence" value="ECO:0007669"/>
    <property type="project" value="EnsemblFungi"/>
</dbReference>
<dbReference type="InterPro" id="IPR036161">
    <property type="entry name" value="RPB6/omega-like_sf"/>
</dbReference>
<feature type="region of interest" description="Disordered" evidence="8">
    <location>
        <begin position="1"/>
        <end position="20"/>
    </location>
</feature>
<keyword evidence="6" id="KW-0539">Nucleus</keyword>
<dbReference type="HAMAP" id="MF_00192">
    <property type="entry name" value="RNApol_arch_Rpo6"/>
    <property type="match status" value="1"/>
</dbReference>
<dbReference type="InterPro" id="IPR020708">
    <property type="entry name" value="DNA-dir_RNA_polK_14-18kDa_CS"/>
</dbReference>
<dbReference type="GO" id="GO:0006361">
    <property type="term" value="P:transcription initiation at RNA polymerase I promoter"/>
    <property type="evidence" value="ECO:0007669"/>
    <property type="project" value="EnsemblFungi"/>
</dbReference>
<dbReference type="SMART" id="SM01409">
    <property type="entry name" value="RNA_pol_Rpb6"/>
    <property type="match status" value="1"/>
</dbReference>
<dbReference type="GO" id="GO:0006384">
    <property type="term" value="P:transcription initiation at RNA polymerase III promoter"/>
    <property type="evidence" value="ECO:0007669"/>
    <property type="project" value="EnsemblFungi"/>
</dbReference>
<dbReference type="GO" id="GO:0006368">
    <property type="term" value="P:transcription elongation by RNA polymerase II"/>
    <property type="evidence" value="ECO:0007669"/>
    <property type="project" value="EnsemblFungi"/>
</dbReference>
<gene>
    <name evidence="9" type="ORF">BAUCODRAFT_36057</name>
</gene>
<feature type="compositionally biased region" description="Acidic residues" evidence="8">
    <location>
        <begin position="1"/>
        <end position="11"/>
    </location>
</feature>
<proteinExistence type="inferred from homology"/>
<dbReference type="PROSITE" id="PS01111">
    <property type="entry name" value="RNA_POL_K_14KD"/>
    <property type="match status" value="1"/>
</dbReference>
<evidence type="ECO:0000256" key="6">
    <source>
        <dbReference type="ARBA" id="ARBA00023242"/>
    </source>
</evidence>
<comment type="similarity">
    <text evidence="7">Belongs to the archaeal Rpo6/eukaryotic RPB6 RNA polymerase subunit family.</text>
</comment>
<dbReference type="Proteomes" id="UP000011761">
    <property type="component" value="Unassembled WGS sequence"/>
</dbReference>
<keyword evidence="3" id="KW-0240">DNA-directed RNA polymerase</keyword>
<dbReference type="GO" id="GO:0042797">
    <property type="term" value="P:tRNA transcription by RNA polymerase III"/>
    <property type="evidence" value="ECO:0007669"/>
    <property type="project" value="EnsemblFungi"/>
</dbReference>
<dbReference type="GO" id="GO:0003899">
    <property type="term" value="F:DNA-directed RNA polymerase activity"/>
    <property type="evidence" value="ECO:0007669"/>
    <property type="project" value="EnsemblFungi"/>
</dbReference>
<dbReference type="GeneID" id="19112864"/>
<keyword evidence="5" id="KW-0804">Transcription</keyword>
<keyword evidence="10" id="KW-1185">Reference proteome</keyword>
<dbReference type="GO" id="GO:0006367">
    <property type="term" value="P:transcription initiation at RNA polymerase II promoter"/>
    <property type="evidence" value="ECO:0007669"/>
    <property type="project" value="EnsemblFungi"/>
</dbReference>
<dbReference type="PANTHER" id="PTHR47227">
    <property type="entry name" value="DNA-DIRECTED RNA POLYMERASE SUBUNIT K"/>
    <property type="match status" value="1"/>
</dbReference>
<dbReference type="OrthoDB" id="259769at2759"/>
<protein>
    <recommendedName>
        <fullName evidence="2">DNA-directed RNA polymerases I, II, and III subunit RPABC2</fullName>
    </recommendedName>
</protein>
<dbReference type="HOGENOM" id="CLU_112527_0_2_1"/>
<evidence type="ECO:0000256" key="4">
    <source>
        <dbReference type="ARBA" id="ARBA00022553"/>
    </source>
</evidence>
<accession>M2LKJ4</accession>
<evidence type="ECO:0000256" key="2">
    <source>
        <dbReference type="ARBA" id="ARBA00020808"/>
    </source>
</evidence>
<dbReference type="Gene3D" id="3.90.940.10">
    <property type="match status" value="1"/>
</dbReference>
<evidence type="ECO:0000256" key="5">
    <source>
        <dbReference type="ARBA" id="ARBA00023163"/>
    </source>
</evidence>
<dbReference type="Pfam" id="PF01192">
    <property type="entry name" value="RNA_pol_Rpb6"/>
    <property type="match status" value="1"/>
</dbReference>
<dbReference type="FunFam" id="3.90.940.10:FF:000004">
    <property type="entry name" value="DNA-directed RNA polymerases I, II, and III subunit RPABC2"/>
    <property type="match status" value="1"/>
</dbReference>
<evidence type="ECO:0000256" key="7">
    <source>
        <dbReference type="ARBA" id="ARBA00025773"/>
    </source>
</evidence>
<evidence type="ECO:0000256" key="8">
    <source>
        <dbReference type="SAM" id="MobiDB-lite"/>
    </source>
</evidence>
<name>M2LKJ4_BAUPA</name>